<proteinExistence type="predicted"/>
<organism evidence="1">
    <name type="scientific">Rhodosorus marinus</name>
    <dbReference type="NCBI Taxonomy" id="101924"/>
    <lineage>
        <taxon>Eukaryota</taxon>
        <taxon>Rhodophyta</taxon>
        <taxon>Stylonematophyceae</taxon>
        <taxon>Stylonematales</taxon>
        <taxon>Stylonemataceae</taxon>
        <taxon>Rhodosorus</taxon>
    </lineage>
</organism>
<dbReference type="InterPro" id="IPR029058">
    <property type="entry name" value="AB_hydrolase_fold"/>
</dbReference>
<evidence type="ECO:0000313" key="1">
    <source>
        <dbReference type="EMBL" id="CAD8395937.1"/>
    </source>
</evidence>
<dbReference type="SUPFAM" id="SSF53474">
    <property type="entry name" value="alpha/beta-Hydrolases"/>
    <property type="match status" value="1"/>
</dbReference>
<dbReference type="EMBL" id="HBEK01010719">
    <property type="protein sequence ID" value="CAD8395937.1"/>
    <property type="molecule type" value="Transcribed_RNA"/>
</dbReference>
<gene>
    <name evidence="1" type="ORF">RMAR0315_LOCUS5924</name>
</gene>
<reference evidence="1" key="1">
    <citation type="submission" date="2021-01" db="EMBL/GenBank/DDBJ databases">
        <authorList>
            <person name="Corre E."/>
            <person name="Pelletier E."/>
            <person name="Niang G."/>
            <person name="Scheremetjew M."/>
            <person name="Finn R."/>
            <person name="Kale V."/>
            <person name="Holt S."/>
            <person name="Cochrane G."/>
            <person name="Meng A."/>
            <person name="Brown T."/>
            <person name="Cohen L."/>
        </authorList>
    </citation>
    <scope>NUCLEOTIDE SEQUENCE</scope>
    <source>
        <strain evidence="1">UTEX LB 2760</strain>
    </source>
</reference>
<sequence length="183" mass="20899">MDHETQSAGHWDPLYGMLKSIGSFSTFDAPGYGESTVKSYFKSIPRFVGALGLYEVMKDRGIEDASSGKRVVLVARGWGAEVVMGLLREYEEMRDVDFRFIFIAPTPEFKFFHSFLKEIFKTAKGLLIWAEDDPVVPVNYRKYVKKQMPEMEEVVLRGISSHYPETAYPGTVSDAILTYMKRQ</sequence>
<protein>
    <recommendedName>
        <fullName evidence="2">Serine hydrolase FSH domain-containing protein</fullName>
    </recommendedName>
</protein>
<dbReference type="Gene3D" id="3.40.50.1820">
    <property type="entry name" value="alpha/beta hydrolase"/>
    <property type="match status" value="1"/>
</dbReference>
<name>A0A7S0BJV7_9RHOD</name>
<evidence type="ECO:0008006" key="2">
    <source>
        <dbReference type="Google" id="ProtNLM"/>
    </source>
</evidence>
<dbReference type="AlphaFoldDB" id="A0A7S0BJV7"/>
<accession>A0A7S0BJV7</accession>